<keyword evidence="3" id="KW-0963">Cytoplasm</keyword>
<dbReference type="InterPro" id="IPR011009">
    <property type="entry name" value="Kinase-like_dom_sf"/>
</dbReference>
<feature type="domain" description="Fibronectin type-III" evidence="9">
    <location>
        <begin position="487"/>
        <end position="581"/>
    </location>
</feature>
<dbReference type="SMART" id="SM00409">
    <property type="entry name" value="IG"/>
    <property type="match status" value="4"/>
</dbReference>
<dbReference type="InterPro" id="IPR036179">
    <property type="entry name" value="Ig-like_dom_sf"/>
</dbReference>
<dbReference type="SMART" id="SM00060">
    <property type="entry name" value="FN3"/>
    <property type="match status" value="3"/>
</dbReference>
<dbReference type="GO" id="GO:0030017">
    <property type="term" value="C:sarcomere"/>
    <property type="evidence" value="ECO:0007669"/>
    <property type="project" value="UniProtKB-ARBA"/>
</dbReference>
<dbReference type="Gene3D" id="1.10.510.10">
    <property type="entry name" value="Transferase(Phosphotransferase) domain 1"/>
    <property type="match status" value="1"/>
</dbReference>
<dbReference type="OMA" id="KAPRISW"/>
<feature type="region of interest" description="Disordered" evidence="6">
    <location>
        <begin position="1024"/>
        <end position="1062"/>
    </location>
</feature>
<evidence type="ECO:0000256" key="2">
    <source>
        <dbReference type="ARBA" id="ARBA00006692"/>
    </source>
</evidence>
<dbReference type="GO" id="GO:0005524">
    <property type="term" value="F:ATP binding"/>
    <property type="evidence" value="ECO:0007669"/>
    <property type="project" value="InterPro"/>
</dbReference>
<dbReference type="STRING" id="283909.R7TX55"/>
<feature type="domain" description="Ig-like" evidence="8">
    <location>
        <begin position="391"/>
        <end position="485"/>
    </location>
</feature>
<dbReference type="Pfam" id="PF07679">
    <property type="entry name" value="I-set"/>
    <property type="match status" value="4"/>
</dbReference>
<evidence type="ECO:0000313" key="12">
    <source>
        <dbReference type="Proteomes" id="UP000014760"/>
    </source>
</evidence>
<feature type="compositionally biased region" description="Basic and acidic residues" evidence="6">
    <location>
        <begin position="1029"/>
        <end position="1055"/>
    </location>
</feature>
<feature type="domain" description="Fibronectin type-III" evidence="9">
    <location>
        <begin position="97"/>
        <end position="191"/>
    </location>
</feature>
<evidence type="ECO:0000256" key="1">
    <source>
        <dbReference type="ARBA" id="ARBA00004496"/>
    </source>
</evidence>
<reference evidence="12" key="1">
    <citation type="submission" date="2012-12" db="EMBL/GenBank/DDBJ databases">
        <authorList>
            <person name="Hellsten U."/>
            <person name="Grimwood J."/>
            <person name="Chapman J.A."/>
            <person name="Shapiro H."/>
            <person name="Aerts A."/>
            <person name="Otillar R.P."/>
            <person name="Terry A.Y."/>
            <person name="Boore J.L."/>
            <person name="Simakov O."/>
            <person name="Marletaz F."/>
            <person name="Cho S.-J."/>
            <person name="Edsinger-Gonzales E."/>
            <person name="Havlak P."/>
            <person name="Kuo D.-H."/>
            <person name="Larsson T."/>
            <person name="Lv J."/>
            <person name="Arendt D."/>
            <person name="Savage R."/>
            <person name="Osoegawa K."/>
            <person name="de Jong P."/>
            <person name="Lindberg D.R."/>
            <person name="Seaver E.C."/>
            <person name="Weisblat D.A."/>
            <person name="Putnam N.H."/>
            <person name="Grigoriev I.V."/>
            <person name="Rokhsar D.S."/>
        </authorList>
    </citation>
    <scope>NUCLEOTIDE SEQUENCE</scope>
    <source>
        <strain evidence="12">I ESC-2004</strain>
    </source>
</reference>
<dbReference type="FunFam" id="2.60.40.10:FF:000127">
    <property type="entry name" value="titin isoform X1"/>
    <property type="match status" value="1"/>
</dbReference>
<dbReference type="InterPro" id="IPR050964">
    <property type="entry name" value="Striated_Muscle_Regulatory"/>
</dbReference>
<dbReference type="InterPro" id="IPR000719">
    <property type="entry name" value="Prot_kinase_dom"/>
</dbReference>
<dbReference type="InterPro" id="IPR036116">
    <property type="entry name" value="FN3_sf"/>
</dbReference>
<dbReference type="GO" id="GO:0060298">
    <property type="term" value="P:positive regulation of sarcomere organization"/>
    <property type="evidence" value="ECO:0007669"/>
    <property type="project" value="UniProtKB-ARBA"/>
</dbReference>
<evidence type="ECO:0000259" key="8">
    <source>
        <dbReference type="PROSITE" id="PS50835"/>
    </source>
</evidence>
<dbReference type="HOGENOM" id="CLU_270343_0_0_1"/>
<name>R7TX55_CAPTE</name>
<keyword evidence="4" id="KW-0677">Repeat</keyword>
<dbReference type="EMBL" id="KB308943">
    <property type="protein sequence ID" value="ELT96026.1"/>
    <property type="molecule type" value="Genomic_DNA"/>
</dbReference>
<sequence>MANQRLARRGVKPCFIKKLPQKVKSSQGDSIRVTCTHGNKGCRPMFIKSLPQKVSLAEKGDLQVTCVTGSMTEKSVEEVRRRVEKDSQNIRQDKPMPPSAIRISNLSATSANITWERPLDDGGNPVLQYILEKRDSGSASWEILTSLPSHIRNCELDSMAIGKDYFIRIRSESKVGYGDPIEYSEAIRASGVQNALPSAPGQPAILTIAEESIHLTWQPPEFDGGSPIEQYILEQRELHIPRKVHTQRLIVPEPPYTVENLVEGSQYEFRIYAKNSAGLSPPSPLSKSVICHSPEWLPPTFLTELTDAAVEESERADMHCHVDGRPFPAVSWFKNFKEVFDGYKHKVSQDGTLCKMAVMNVGLDDCGEIECRAVNIAGTVSIRANLGLKVPAQLKPSQQLHDGLSFHRGEKMKIRVPFVGWPLPKVTWIKDGKPLQGNDAYDISMGEGSANLTLPIAEKRDKGKYIVQVDNQLGRDQLTFDVVVTDRPDPPRGAPFVTDITETRCCLQWQPPVYNGGSPITAYVVEKWEHGEWMSIGPTGVPNMVIGGLRQGNQYKFRVSAENQFGRSDLGEESDLIVMEKQNLTINYDKLVNPVGTFNAVNLDRMSSDLSSHYIVCEQLGKGPNGSVHRVLERATGRSFIAKTVESTRTERTSVLQEAAILSEIQHPKVVGLHDVLETPEGHIIFIMELLSGGDILQYISSKDTSYTELHCINLMRQPENIMFQTSHSLDIKLVDFGMSQMLNPDKSVRVLFGSAEFSAPEIVSYEPVSFASDVWSLGVCAFILMTGYSPFLGKTIQDTFLNITHGVLDFDSPLWTNISQCARDWIKKALVKSPKTRMTINEALSHPWLNGDAEGKITPVELDVLGHSKRILWQKWRESMKDVIGMGRLAHQCPVHRRLTRQGVVFERDIHMELCDQAPQVVLELESTEAYVGTVARLKCRFMGQPEPRVHWMHEGVLLGDSPRYESLFKRGLAMLTICEVNVEDAGQYSCTALNDVGSCTTVGEMHVQEVGFRRRSLDVGQGRGRSVSREQDNWTIEQRRSVSMDRSSNDRPVTKLSGLPNVTDSSIPPVYTLPLFDQAIQIGKKCTLSALVSCKLEPDVIWFHDDKEVLPSSNYHIEKCRGGMYKLRIQSVSKDENGKWKCFAANAYGQAVSSCILTVLENENEDMSAPTFGQHLSKAMVFEGNSTTMECRATGNPTPQIVW</sequence>
<feature type="domain" description="Ig-like" evidence="8">
    <location>
        <begin position="920"/>
        <end position="1010"/>
    </location>
</feature>
<dbReference type="PANTHER" id="PTHR13817">
    <property type="entry name" value="TITIN"/>
    <property type="match status" value="1"/>
</dbReference>
<dbReference type="EMBL" id="AMQN01011565">
    <property type="status" value="NOT_ANNOTATED_CDS"/>
    <property type="molecule type" value="Genomic_DNA"/>
</dbReference>
<dbReference type="EnsemblMetazoa" id="CapteT214186">
    <property type="protein sequence ID" value="CapteP214186"/>
    <property type="gene ID" value="CapteG214186"/>
</dbReference>
<feature type="domain" description="Ig-like" evidence="8">
    <location>
        <begin position="299"/>
        <end position="387"/>
    </location>
</feature>
<dbReference type="InterPro" id="IPR003961">
    <property type="entry name" value="FN3_dom"/>
</dbReference>
<comment type="subcellular location">
    <subcellularLocation>
        <location evidence="1">Cytoplasm</location>
    </subcellularLocation>
</comment>
<dbReference type="SUPFAM" id="SSF48726">
    <property type="entry name" value="Immunoglobulin"/>
    <property type="match status" value="5"/>
</dbReference>
<evidence type="ECO:0000313" key="10">
    <source>
        <dbReference type="EMBL" id="ELT96026.1"/>
    </source>
</evidence>
<dbReference type="Proteomes" id="UP000014760">
    <property type="component" value="Unassembled WGS sequence"/>
</dbReference>
<dbReference type="OrthoDB" id="504170at2759"/>
<dbReference type="InterPro" id="IPR007110">
    <property type="entry name" value="Ig-like_dom"/>
</dbReference>
<dbReference type="FunFam" id="2.60.40.10:FF:000031">
    <property type="entry name" value="Myosin-binding protein C, slow type"/>
    <property type="match status" value="1"/>
</dbReference>
<evidence type="ECO:0000259" key="7">
    <source>
        <dbReference type="PROSITE" id="PS50011"/>
    </source>
</evidence>
<evidence type="ECO:0000259" key="9">
    <source>
        <dbReference type="PROSITE" id="PS50853"/>
    </source>
</evidence>
<evidence type="ECO:0000256" key="6">
    <source>
        <dbReference type="SAM" id="MobiDB-lite"/>
    </source>
</evidence>
<dbReference type="GO" id="GO:0045989">
    <property type="term" value="P:positive regulation of striated muscle contraction"/>
    <property type="evidence" value="ECO:0007669"/>
    <property type="project" value="UniProtKB-ARBA"/>
</dbReference>
<gene>
    <name evidence="10" type="ORF">CAPTEDRAFT_214186</name>
</gene>
<dbReference type="CDD" id="cd00063">
    <property type="entry name" value="FN3"/>
    <property type="match status" value="3"/>
</dbReference>
<comment type="similarity">
    <text evidence="2">Belongs to the protein kinase superfamily. CAMK Ser/Thr protein kinase family.</text>
</comment>
<dbReference type="Gene3D" id="3.30.200.20">
    <property type="entry name" value="Phosphorylase Kinase, domain 1"/>
    <property type="match status" value="1"/>
</dbReference>
<dbReference type="SMART" id="SM00408">
    <property type="entry name" value="IGc2"/>
    <property type="match status" value="4"/>
</dbReference>
<keyword evidence="5" id="KW-0393">Immunoglobulin domain</keyword>
<dbReference type="FunFam" id="2.60.40.10:FF:000107">
    <property type="entry name" value="Myosin, light chain kinase a"/>
    <property type="match status" value="2"/>
</dbReference>
<evidence type="ECO:0000256" key="3">
    <source>
        <dbReference type="ARBA" id="ARBA00022490"/>
    </source>
</evidence>
<organism evidence="10">
    <name type="scientific">Capitella teleta</name>
    <name type="common">Polychaete worm</name>
    <dbReference type="NCBI Taxonomy" id="283909"/>
    <lineage>
        <taxon>Eukaryota</taxon>
        <taxon>Metazoa</taxon>
        <taxon>Spiralia</taxon>
        <taxon>Lophotrochozoa</taxon>
        <taxon>Annelida</taxon>
        <taxon>Polychaeta</taxon>
        <taxon>Sedentaria</taxon>
        <taxon>Scolecida</taxon>
        <taxon>Capitellidae</taxon>
        <taxon>Capitella</taxon>
    </lineage>
</organism>
<feature type="domain" description="Fibronectin type-III" evidence="9">
    <location>
        <begin position="199"/>
        <end position="294"/>
    </location>
</feature>
<feature type="domain" description="Protein kinase" evidence="7">
    <location>
        <begin position="614"/>
        <end position="850"/>
    </location>
</feature>
<dbReference type="Pfam" id="PF00069">
    <property type="entry name" value="Pkinase"/>
    <property type="match status" value="2"/>
</dbReference>
<dbReference type="PRINTS" id="PR00014">
    <property type="entry name" value="FNTYPEIII"/>
</dbReference>
<evidence type="ECO:0000313" key="11">
    <source>
        <dbReference type="EnsemblMetazoa" id="CapteP214186"/>
    </source>
</evidence>
<feature type="domain" description="Ig-like" evidence="8">
    <location>
        <begin position="1070"/>
        <end position="1160"/>
    </location>
</feature>
<dbReference type="Gene3D" id="2.60.40.10">
    <property type="entry name" value="Immunoglobulins"/>
    <property type="match status" value="8"/>
</dbReference>
<protein>
    <submittedName>
        <fullName evidence="10 11">Uncharacterized protein</fullName>
    </submittedName>
</protein>
<dbReference type="GO" id="GO:0004672">
    <property type="term" value="F:protein kinase activity"/>
    <property type="evidence" value="ECO:0007669"/>
    <property type="project" value="InterPro"/>
</dbReference>
<evidence type="ECO:0000256" key="4">
    <source>
        <dbReference type="ARBA" id="ARBA00022737"/>
    </source>
</evidence>
<feature type="domain" description="Ig-like" evidence="8">
    <location>
        <begin position="1172"/>
        <end position="1205"/>
    </location>
</feature>
<dbReference type="InterPro" id="IPR013783">
    <property type="entry name" value="Ig-like_fold"/>
</dbReference>
<keyword evidence="12" id="KW-1185">Reference proteome</keyword>
<dbReference type="InterPro" id="IPR003598">
    <property type="entry name" value="Ig_sub2"/>
</dbReference>
<dbReference type="PROSITE" id="PS50853">
    <property type="entry name" value="FN3"/>
    <property type="match status" value="3"/>
</dbReference>
<proteinExistence type="inferred from homology"/>
<dbReference type="AlphaFoldDB" id="R7TX55"/>
<dbReference type="FunFam" id="2.60.40.10:FF:000425">
    <property type="entry name" value="Myosin light chain kinase"/>
    <property type="match status" value="1"/>
</dbReference>
<dbReference type="PROSITE" id="PS50011">
    <property type="entry name" value="PROTEIN_KINASE_DOM"/>
    <property type="match status" value="1"/>
</dbReference>
<reference evidence="10 12" key="2">
    <citation type="journal article" date="2013" name="Nature">
        <title>Insights into bilaterian evolution from three spiralian genomes.</title>
        <authorList>
            <person name="Simakov O."/>
            <person name="Marletaz F."/>
            <person name="Cho S.J."/>
            <person name="Edsinger-Gonzales E."/>
            <person name="Havlak P."/>
            <person name="Hellsten U."/>
            <person name="Kuo D.H."/>
            <person name="Larsson T."/>
            <person name="Lv J."/>
            <person name="Arendt D."/>
            <person name="Savage R."/>
            <person name="Osoegawa K."/>
            <person name="de Jong P."/>
            <person name="Grimwood J."/>
            <person name="Chapman J.A."/>
            <person name="Shapiro H."/>
            <person name="Aerts A."/>
            <person name="Otillar R.P."/>
            <person name="Terry A.Y."/>
            <person name="Boore J.L."/>
            <person name="Grigoriev I.V."/>
            <person name="Lindberg D.R."/>
            <person name="Seaver E.C."/>
            <person name="Weisblat D.A."/>
            <person name="Putnam N.H."/>
            <person name="Rokhsar D.S."/>
        </authorList>
    </citation>
    <scope>NUCLEOTIDE SEQUENCE</scope>
    <source>
        <strain evidence="10 12">I ESC-2004</strain>
    </source>
</reference>
<accession>R7TX55</accession>
<dbReference type="InterPro" id="IPR013098">
    <property type="entry name" value="Ig_I-set"/>
</dbReference>
<dbReference type="SUPFAM" id="SSF56112">
    <property type="entry name" value="Protein kinase-like (PK-like)"/>
    <property type="match status" value="1"/>
</dbReference>
<evidence type="ECO:0000256" key="5">
    <source>
        <dbReference type="ARBA" id="ARBA00023319"/>
    </source>
</evidence>
<dbReference type="PANTHER" id="PTHR13817:SF151">
    <property type="entry name" value="TITIN"/>
    <property type="match status" value="1"/>
</dbReference>
<dbReference type="InterPro" id="IPR003599">
    <property type="entry name" value="Ig_sub"/>
</dbReference>
<reference evidence="11" key="3">
    <citation type="submission" date="2015-06" db="UniProtKB">
        <authorList>
            <consortium name="EnsemblMetazoa"/>
        </authorList>
    </citation>
    <scope>IDENTIFICATION</scope>
</reference>
<dbReference type="SUPFAM" id="SSF49265">
    <property type="entry name" value="Fibronectin type III"/>
    <property type="match status" value="2"/>
</dbReference>
<dbReference type="PROSITE" id="PS50835">
    <property type="entry name" value="IG_LIKE"/>
    <property type="match status" value="5"/>
</dbReference>
<dbReference type="Pfam" id="PF00041">
    <property type="entry name" value="fn3"/>
    <property type="match status" value="3"/>
</dbReference>